<evidence type="ECO:0000313" key="2">
    <source>
        <dbReference type="Proteomes" id="UP000054516"/>
    </source>
</evidence>
<keyword evidence="2" id="KW-1185">Reference proteome</keyword>
<reference evidence="1" key="1">
    <citation type="submission" date="2016-03" db="EMBL/GenBank/DDBJ databases">
        <title>Draft genome sequence of Rosellinia necatrix.</title>
        <authorList>
            <person name="Kanematsu S."/>
        </authorList>
    </citation>
    <scope>NUCLEOTIDE SEQUENCE [LARGE SCALE GENOMIC DNA]</scope>
    <source>
        <strain evidence="1">W97</strain>
    </source>
</reference>
<evidence type="ECO:0000313" key="1">
    <source>
        <dbReference type="EMBL" id="GAW27333.1"/>
    </source>
</evidence>
<dbReference type="AlphaFoldDB" id="A0A1S8ABD2"/>
<dbReference type="Proteomes" id="UP000054516">
    <property type="component" value="Unassembled WGS sequence"/>
</dbReference>
<proteinExistence type="predicted"/>
<accession>A0A1S8ABD2</accession>
<sequence length="91" mass="10089">MQPSRVHKGLPPFPFVSRWASGCGRGVTIGSAVDWLLPSDPQVADYRTKIGPAETMLGQTCTTTRRSRIVYEELIRSRAPRPSRLGKPIKP</sequence>
<protein>
    <submittedName>
        <fullName evidence="1">Uncharacterized protein</fullName>
    </submittedName>
</protein>
<name>A0A1S8ABD2_ROSNE</name>
<dbReference type="EMBL" id="DF977554">
    <property type="protein sequence ID" value="GAW27333.1"/>
    <property type="molecule type" value="Genomic_DNA"/>
</dbReference>
<gene>
    <name evidence="1" type="ORF">SAMD00023353_10900120</name>
</gene>
<organism evidence="1">
    <name type="scientific">Rosellinia necatrix</name>
    <name type="common">White root-rot fungus</name>
    <dbReference type="NCBI Taxonomy" id="77044"/>
    <lineage>
        <taxon>Eukaryota</taxon>
        <taxon>Fungi</taxon>
        <taxon>Dikarya</taxon>
        <taxon>Ascomycota</taxon>
        <taxon>Pezizomycotina</taxon>
        <taxon>Sordariomycetes</taxon>
        <taxon>Xylariomycetidae</taxon>
        <taxon>Xylariales</taxon>
        <taxon>Xylariaceae</taxon>
        <taxon>Rosellinia</taxon>
    </lineage>
</organism>